<dbReference type="InterPro" id="IPR023296">
    <property type="entry name" value="Glyco_hydro_beta-prop_sf"/>
</dbReference>
<feature type="signal peptide" evidence="1">
    <location>
        <begin position="1"/>
        <end position="25"/>
    </location>
</feature>
<protein>
    <submittedName>
        <fullName evidence="2">Glycosyl hydrolases family 43</fullName>
    </submittedName>
</protein>
<dbReference type="SUPFAM" id="SSF75005">
    <property type="entry name" value="Arabinanase/levansucrase/invertase"/>
    <property type="match status" value="1"/>
</dbReference>
<dbReference type="KEGG" id="gaw:V144x_18680"/>
<dbReference type="EMBL" id="CP037920">
    <property type="protein sequence ID" value="QDT96413.1"/>
    <property type="molecule type" value="Genomic_DNA"/>
</dbReference>
<name>A0A517VTS4_9PLAN</name>
<dbReference type="Gene3D" id="2.115.10.20">
    <property type="entry name" value="Glycosyl hydrolase domain, family 43"/>
    <property type="match status" value="2"/>
</dbReference>
<reference evidence="2 3" key="1">
    <citation type="submission" date="2019-03" db="EMBL/GenBank/DDBJ databases">
        <title>Deep-cultivation of Planctomycetes and their phenomic and genomic characterization uncovers novel biology.</title>
        <authorList>
            <person name="Wiegand S."/>
            <person name="Jogler M."/>
            <person name="Boedeker C."/>
            <person name="Pinto D."/>
            <person name="Vollmers J."/>
            <person name="Rivas-Marin E."/>
            <person name="Kohn T."/>
            <person name="Peeters S.H."/>
            <person name="Heuer A."/>
            <person name="Rast P."/>
            <person name="Oberbeckmann S."/>
            <person name="Bunk B."/>
            <person name="Jeske O."/>
            <person name="Meyerdierks A."/>
            <person name="Storesund J.E."/>
            <person name="Kallscheuer N."/>
            <person name="Luecker S."/>
            <person name="Lage O.M."/>
            <person name="Pohl T."/>
            <person name="Merkel B.J."/>
            <person name="Hornburger P."/>
            <person name="Mueller R.-W."/>
            <person name="Bruemmer F."/>
            <person name="Labrenz M."/>
            <person name="Spormann A.M."/>
            <person name="Op den Camp H."/>
            <person name="Overmann J."/>
            <person name="Amann R."/>
            <person name="Jetten M.S.M."/>
            <person name="Mascher T."/>
            <person name="Medema M.H."/>
            <person name="Devos D.P."/>
            <person name="Kaster A.-K."/>
            <person name="Ovreas L."/>
            <person name="Rohde M."/>
            <person name="Galperin M.Y."/>
            <person name="Jogler C."/>
        </authorList>
    </citation>
    <scope>NUCLEOTIDE SEQUENCE [LARGE SCALE GENOMIC DNA]</scope>
    <source>
        <strain evidence="2 3">V144</strain>
    </source>
</reference>
<keyword evidence="2" id="KW-0378">Hydrolase</keyword>
<accession>A0A517VTS4</accession>
<evidence type="ECO:0000313" key="3">
    <source>
        <dbReference type="Proteomes" id="UP000318704"/>
    </source>
</evidence>
<organism evidence="2 3">
    <name type="scientific">Gimesia aquarii</name>
    <dbReference type="NCBI Taxonomy" id="2527964"/>
    <lineage>
        <taxon>Bacteria</taxon>
        <taxon>Pseudomonadati</taxon>
        <taxon>Planctomycetota</taxon>
        <taxon>Planctomycetia</taxon>
        <taxon>Planctomycetales</taxon>
        <taxon>Planctomycetaceae</taxon>
        <taxon>Gimesia</taxon>
    </lineage>
</organism>
<dbReference type="Proteomes" id="UP000318704">
    <property type="component" value="Chromosome"/>
</dbReference>
<evidence type="ECO:0000313" key="2">
    <source>
        <dbReference type="EMBL" id="QDT96413.1"/>
    </source>
</evidence>
<evidence type="ECO:0000256" key="1">
    <source>
        <dbReference type="SAM" id="SignalP"/>
    </source>
</evidence>
<sequence precursor="true">MNRHRNLAVLALLATLTWNHSRASAEVFEKELAVDETLMISNKDLPKGWVVASDPELVKFGNRWWMFFNSIQLDFEKGLPIHVLAANLPPGEPLSAAPSKWTVQPHPVISPGPKGSWDDRTIETTKYVFGYDATAKKFVGRLYYVGWPTQKNGQKHYQISFAQWDDKQKRWVKHGKPVATGTEPWERMNNSSFIGDQSVYYEAGSGRGGADGVWHMWYQAVSKPKDGGASLVHLTSQDGITWGNKKRLTHKVPFANQFVKTGPFSIDVLVKNGRYYFAGFLYNQQDLSKQGLWITESSTPDGSKSGDFSEWHPLIFENNGVKWHDSGLVSSKCHVTGLFAPTLREENGKVWMFYHGYYRTGEVKDPCKDKSKNSGVIGRALVKDFTKIGR</sequence>
<dbReference type="GO" id="GO:0016787">
    <property type="term" value="F:hydrolase activity"/>
    <property type="evidence" value="ECO:0007669"/>
    <property type="project" value="UniProtKB-KW"/>
</dbReference>
<feature type="chain" id="PRO_5021833021" evidence="1">
    <location>
        <begin position="26"/>
        <end position="390"/>
    </location>
</feature>
<proteinExistence type="predicted"/>
<gene>
    <name evidence="2" type="ORF">V144x_18680</name>
</gene>
<dbReference type="RefSeq" id="WP_144984483.1">
    <property type="nucleotide sequence ID" value="NZ_CP037920.1"/>
</dbReference>
<keyword evidence="1" id="KW-0732">Signal</keyword>
<dbReference type="AlphaFoldDB" id="A0A517VTS4"/>